<sequence precursor="true">MRFQSVRHGIAAAMLILVCTPVHAGAEDAEVQDAIKEYIAAFNAKNAEALAVMWTEDASHVDHAMAETTSGRDEIMADIQAVFKQPEDVKLSGSIDSVRMITAEVARVTGEVGVMVSGEEPSLNRYSAIVVNNEAGWQIDSMEEMPIPTPVSSAAALTPLEWLVGDWTDESGEDPVQTHVHWALGGGFLIRTCTSEAAQSTQIIGWDARGGEIRSWTFHSDGSHGEGVWSPSGDDWMIRSTQTLEDGRMASGTYVFHREGDDAFTIKLMGREIEGEPQVPSDPARVIRTPGSTQ</sequence>
<dbReference type="RefSeq" id="WP_146390157.1">
    <property type="nucleotide sequence ID" value="NZ_SJPK01000002.1"/>
</dbReference>
<dbReference type="SUPFAM" id="SSF54427">
    <property type="entry name" value="NTF2-like"/>
    <property type="match status" value="1"/>
</dbReference>
<keyword evidence="2" id="KW-0732">Signal</keyword>
<dbReference type="InterPro" id="IPR011944">
    <property type="entry name" value="Steroid_delta5-4_isomerase"/>
</dbReference>
<feature type="signal peptide" evidence="2">
    <location>
        <begin position="1"/>
        <end position="24"/>
    </location>
</feature>
<keyword evidence="5" id="KW-1185">Reference proteome</keyword>
<comment type="caution">
    <text evidence="4">The sequence shown here is derived from an EMBL/GenBank/DDBJ whole genome shotgun (WGS) entry which is preliminary data.</text>
</comment>
<evidence type="ECO:0000259" key="3">
    <source>
        <dbReference type="Pfam" id="PF13474"/>
    </source>
</evidence>
<dbReference type="Pfam" id="PF13474">
    <property type="entry name" value="SnoaL_3"/>
    <property type="match status" value="1"/>
</dbReference>
<gene>
    <name evidence="4" type="ORF">CA85_10010</name>
</gene>
<dbReference type="Gene3D" id="3.10.450.50">
    <property type="match status" value="1"/>
</dbReference>
<dbReference type="NCBIfam" id="TIGR02246">
    <property type="entry name" value="SgcJ/EcaC family oxidoreductase"/>
    <property type="match status" value="1"/>
</dbReference>
<organism evidence="4 5">
    <name type="scientific">Allorhodopirellula solitaria</name>
    <dbReference type="NCBI Taxonomy" id="2527987"/>
    <lineage>
        <taxon>Bacteria</taxon>
        <taxon>Pseudomonadati</taxon>
        <taxon>Planctomycetota</taxon>
        <taxon>Planctomycetia</taxon>
        <taxon>Pirellulales</taxon>
        <taxon>Pirellulaceae</taxon>
        <taxon>Allorhodopirellula</taxon>
    </lineage>
</organism>
<dbReference type="InterPro" id="IPR037401">
    <property type="entry name" value="SnoaL-like"/>
</dbReference>
<dbReference type="AlphaFoldDB" id="A0A5C5YHG5"/>
<dbReference type="InterPro" id="IPR032710">
    <property type="entry name" value="NTF2-like_dom_sf"/>
</dbReference>
<evidence type="ECO:0000313" key="5">
    <source>
        <dbReference type="Proteomes" id="UP000318053"/>
    </source>
</evidence>
<protein>
    <submittedName>
        <fullName evidence="4">SnoaL-like domain protein</fullName>
    </submittedName>
</protein>
<reference evidence="4 5" key="1">
    <citation type="submission" date="2019-02" db="EMBL/GenBank/DDBJ databases">
        <title>Deep-cultivation of Planctomycetes and their phenomic and genomic characterization uncovers novel biology.</title>
        <authorList>
            <person name="Wiegand S."/>
            <person name="Jogler M."/>
            <person name="Boedeker C."/>
            <person name="Pinto D."/>
            <person name="Vollmers J."/>
            <person name="Rivas-Marin E."/>
            <person name="Kohn T."/>
            <person name="Peeters S.H."/>
            <person name="Heuer A."/>
            <person name="Rast P."/>
            <person name="Oberbeckmann S."/>
            <person name="Bunk B."/>
            <person name="Jeske O."/>
            <person name="Meyerdierks A."/>
            <person name="Storesund J.E."/>
            <person name="Kallscheuer N."/>
            <person name="Luecker S."/>
            <person name="Lage O.M."/>
            <person name="Pohl T."/>
            <person name="Merkel B.J."/>
            <person name="Hornburger P."/>
            <person name="Mueller R.-W."/>
            <person name="Bruemmer F."/>
            <person name="Labrenz M."/>
            <person name="Spormann A.M."/>
            <person name="Op Den Camp H."/>
            <person name="Overmann J."/>
            <person name="Amann R."/>
            <person name="Jetten M.S.M."/>
            <person name="Mascher T."/>
            <person name="Medema M.H."/>
            <person name="Devos D.P."/>
            <person name="Kaster A.-K."/>
            <person name="Ovreas L."/>
            <person name="Rohde M."/>
            <person name="Galperin M.Y."/>
            <person name="Jogler C."/>
        </authorList>
    </citation>
    <scope>NUCLEOTIDE SEQUENCE [LARGE SCALE GENOMIC DNA]</scope>
    <source>
        <strain evidence="4 5">CA85</strain>
    </source>
</reference>
<evidence type="ECO:0000313" key="4">
    <source>
        <dbReference type="EMBL" id="TWT74115.1"/>
    </source>
</evidence>
<evidence type="ECO:0000256" key="1">
    <source>
        <dbReference type="SAM" id="MobiDB-lite"/>
    </source>
</evidence>
<evidence type="ECO:0000256" key="2">
    <source>
        <dbReference type="SAM" id="SignalP"/>
    </source>
</evidence>
<accession>A0A5C5YHG5</accession>
<feature type="region of interest" description="Disordered" evidence="1">
    <location>
        <begin position="275"/>
        <end position="294"/>
    </location>
</feature>
<feature type="domain" description="SnoaL-like" evidence="3">
    <location>
        <begin position="31"/>
        <end position="140"/>
    </location>
</feature>
<proteinExistence type="predicted"/>
<feature type="chain" id="PRO_5022834670" evidence="2">
    <location>
        <begin position="25"/>
        <end position="294"/>
    </location>
</feature>
<dbReference type="EMBL" id="SJPK01000002">
    <property type="protein sequence ID" value="TWT74115.1"/>
    <property type="molecule type" value="Genomic_DNA"/>
</dbReference>
<name>A0A5C5YHG5_9BACT</name>
<dbReference type="OrthoDB" id="263788at2"/>
<dbReference type="Proteomes" id="UP000318053">
    <property type="component" value="Unassembled WGS sequence"/>
</dbReference>